<comment type="caution">
    <text evidence="2">The sequence shown here is derived from an EMBL/GenBank/DDBJ whole genome shotgun (WGS) entry which is preliminary data.</text>
</comment>
<feature type="transmembrane region" description="Helical" evidence="1">
    <location>
        <begin position="6"/>
        <end position="23"/>
    </location>
</feature>
<keyword evidence="1" id="KW-0812">Transmembrane</keyword>
<protein>
    <submittedName>
        <fullName evidence="2">Uncharacterized protein</fullName>
    </submittedName>
</protein>
<keyword evidence="1" id="KW-0472">Membrane</keyword>
<reference evidence="2" key="2">
    <citation type="submission" date="2020-09" db="EMBL/GenBank/DDBJ databases">
        <authorList>
            <person name="Sun Q."/>
            <person name="Sedlacek I."/>
        </authorList>
    </citation>
    <scope>NUCLEOTIDE SEQUENCE</scope>
    <source>
        <strain evidence="2">CCM 8711</strain>
    </source>
</reference>
<evidence type="ECO:0000313" key="2">
    <source>
        <dbReference type="EMBL" id="GGI50490.1"/>
    </source>
</evidence>
<organism evidence="2 3">
    <name type="scientific">Mucilaginibacter galii</name>
    <dbReference type="NCBI Taxonomy" id="2005073"/>
    <lineage>
        <taxon>Bacteria</taxon>
        <taxon>Pseudomonadati</taxon>
        <taxon>Bacteroidota</taxon>
        <taxon>Sphingobacteriia</taxon>
        <taxon>Sphingobacteriales</taxon>
        <taxon>Sphingobacteriaceae</taxon>
        <taxon>Mucilaginibacter</taxon>
    </lineage>
</organism>
<evidence type="ECO:0000256" key="1">
    <source>
        <dbReference type="SAM" id="Phobius"/>
    </source>
</evidence>
<reference evidence="2" key="1">
    <citation type="journal article" date="2014" name="Int. J. Syst. Evol. Microbiol.">
        <title>Complete genome sequence of Corynebacterium casei LMG S-19264T (=DSM 44701T), isolated from a smear-ripened cheese.</title>
        <authorList>
            <consortium name="US DOE Joint Genome Institute (JGI-PGF)"/>
            <person name="Walter F."/>
            <person name="Albersmeier A."/>
            <person name="Kalinowski J."/>
            <person name="Ruckert C."/>
        </authorList>
    </citation>
    <scope>NUCLEOTIDE SEQUENCE</scope>
    <source>
        <strain evidence="2">CCM 8711</strain>
    </source>
</reference>
<dbReference type="AlphaFoldDB" id="A0A917J9M5"/>
<name>A0A917J9M5_9SPHI</name>
<evidence type="ECO:0000313" key="3">
    <source>
        <dbReference type="Proteomes" id="UP000662074"/>
    </source>
</evidence>
<accession>A0A917J9M5</accession>
<proteinExistence type="predicted"/>
<sequence>MVRKIIITGILLFVIFNAMLYLLPIKKRFVYTDVEKSERFLYAGRKFSVITAGSSLIGNFTFETEKRKNYFNLSLPPSGGCTGVKILALTNNIPDTLYLETNYISRGFNNVLIDGLLDKRSYYAKLIFPALQEQNKFFPLIIDKFKSGNTAQASKRKPKDDLFLQLFASTKEEYSKPVNLVKYNKTLLELKKHLEYLSAKGTFIAFFEVPIEHDLVNSPKLVSQRQALKLAFADKKYNWIQPDTTNRYYTGDGKHLLEESFVRFTKYFKTQCNLLKKQGKK</sequence>
<keyword evidence="3" id="KW-1185">Reference proteome</keyword>
<keyword evidence="1" id="KW-1133">Transmembrane helix</keyword>
<gene>
    <name evidence="2" type="ORF">GCM10011425_17020</name>
</gene>
<dbReference type="EMBL" id="BMDO01000004">
    <property type="protein sequence ID" value="GGI50490.1"/>
    <property type="molecule type" value="Genomic_DNA"/>
</dbReference>
<dbReference type="RefSeq" id="WP_188415684.1">
    <property type="nucleotide sequence ID" value="NZ_BMDO01000004.1"/>
</dbReference>
<dbReference type="Proteomes" id="UP000662074">
    <property type="component" value="Unassembled WGS sequence"/>
</dbReference>